<organism evidence="1 2">
    <name type="scientific">Labilithrix luteola</name>
    <dbReference type="NCBI Taxonomy" id="1391654"/>
    <lineage>
        <taxon>Bacteria</taxon>
        <taxon>Pseudomonadati</taxon>
        <taxon>Myxococcota</taxon>
        <taxon>Polyangia</taxon>
        <taxon>Polyangiales</taxon>
        <taxon>Labilitrichaceae</taxon>
        <taxon>Labilithrix</taxon>
    </lineage>
</organism>
<dbReference type="KEGG" id="llu:AKJ09_03203"/>
<proteinExistence type="predicted"/>
<protein>
    <submittedName>
        <fullName evidence="1">Uncharacterized protein</fullName>
    </submittedName>
</protein>
<evidence type="ECO:0000313" key="1">
    <source>
        <dbReference type="EMBL" id="AKU96539.1"/>
    </source>
</evidence>
<keyword evidence="2" id="KW-1185">Reference proteome</keyword>
<reference evidence="1 2" key="1">
    <citation type="submission" date="2015-08" db="EMBL/GenBank/DDBJ databases">
        <authorList>
            <person name="Babu N.S."/>
            <person name="Beckwith C.J."/>
            <person name="Beseler K.G."/>
            <person name="Brison A."/>
            <person name="Carone J.V."/>
            <person name="Caskin T.P."/>
            <person name="Diamond M."/>
            <person name="Durham M.E."/>
            <person name="Foxe J.M."/>
            <person name="Go M."/>
            <person name="Henderson B.A."/>
            <person name="Jones I.B."/>
            <person name="McGettigan J.A."/>
            <person name="Micheletti S.J."/>
            <person name="Nasrallah M.E."/>
            <person name="Ortiz D."/>
            <person name="Piller C.R."/>
            <person name="Privatt S.R."/>
            <person name="Schneider S.L."/>
            <person name="Sharp S."/>
            <person name="Smith T.C."/>
            <person name="Stanton J.D."/>
            <person name="Ullery H.E."/>
            <person name="Wilson R.J."/>
            <person name="Serrano M.G."/>
            <person name="Buck G."/>
            <person name="Lee V."/>
            <person name="Wang Y."/>
            <person name="Carvalho R."/>
            <person name="Voegtly L."/>
            <person name="Shi R."/>
            <person name="Duckworth R."/>
            <person name="Johnson A."/>
            <person name="Loviza R."/>
            <person name="Walstead R."/>
            <person name="Shah Z."/>
            <person name="Kiflezghi M."/>
            <person name="Wade K."/>
            <person name="Ball S.L."/>
            <person name="Bradley K.W."/>
            <person name="Asai D.J."/>
            <person name="Bowman C.A."/>
            <person name="Russell D.A."/>
            <person name="Pope W.H."/>
            <person name="Jacobs-Sera D."/>
            <person name="Hendrix R.W."/>
            <person name="Hatfull G.F."/>
        </authorList>
    </citation>
    <scope>NUCLEOTIDE SEQUENCE [LARGE SCALE GENOMIC DNA]</scope>
    <source>
        <strain evidence="1 2">DSM 27648</strain>
    </source>
</reference>
<evidence type="ECO:0000313" key="2">
    <source>
        <dbReference type="Proteomes" id="UP000064967"/>
    </source>
</evidence>
<sequence length="45" mass="5152">MRLRAERSTASMLTRAQTKRRSFDFASRRFVHSVVQNLTVAANAI</sequence>
<dbReference type="EMBL" id="CP012333">
    <property type="protein sequence ID" value="AKU96539.1"/>
    <property type="molecule type" value="Genomic_DNA"/>
</dbReference>
<accession>A0A0K1PTT0</accession>
<gene>
    <name evidence="1" type="ORF">AKJ09_03203</name>
</gene>
<dbReference type="Proteomes" id="UP000064967">
    <property type="component" value="Chromosome"/>
</dbReference>
<name>A0A0K1PTT0_9BACT</name>
<dbReference type="AlphaFoldDB" id="A0A0K1PTT0"/>